<dbReference type="Gene3D" id="1.10.287.100">
    <property type="match status" value="1"/>
</dbReference>
<dbReference type="InterPro" id="IPR000524">
    <property type="entry name" value="Tscrpt_reg_HTH_GntR"/>
</dbReference>
<accession>A0A7C9F6R5</accession>
<reference evidence="5 6" key="1">
    <citation type="submission" date="2019-10" db="EMBL/GenBank/DDBJ databases">
        <title>Draft Genome Sequence of Cytophagaceae sp. SJW1-29.</title>
        <authorList>
            <person name="Choi A."/>
        </authorList>
    </citation>
    <scope>NUCLEOTIDE SEQUENCE [LARGE SCALE GENOMIC DNA]</scope>
    <source>
        <strain evidence="5 6">SJW1-29</strain>
    </source>
</reference>
<dbReference type="InterPro" id="IPR036388">
    <property type="entry name" value="WH-like_DNA-bd_sf"/>
</dbReference>
<evidence type="ECO:0000313" key="5">
    <source>
        <dbReference type="EMBL" id="MPR31804.1"/>
    </source>
</evidence>
<feature type="domain" description="HTH gntR-type" evidence="4">
    <location>
        <begin position="7"/>
        <end position="75"/>
    </location>
</feature>
<dbReference type="InterPro" id="IPR036390">
    <property type="entry name" value="WH_DNA-bd_sf"/>
</dbReference>
<sequence>MEFRDKQAIYIQIAEYVCDGILNGKWVPGERIPSVRDLALTLEVNPHTILRSYEYLQNEGIIFSKRGLGYSASTRAKELIISYRKERFLEKELPRFFASIHQLNISMEEIGRRYGFFVDQIHPVNP</sequence>
<proteinExistence type="predicted"/>
<dbReference type="EMBL" id="WHLY01000001">
    <property type="protein sequence ID" value="MPR31804.1"/>
    <property type="molecule type" value="Genomic_DNA"/>
</dbReference>
<protein>
    <submittedName>
        <fullName evidence="5">GntR family transcriptional regulator</fullName>
    </submittedName>
</protein>
<dbReference type="SMART" id="SM00345">
    <property type="entry name" value="HTH_GNTR"/>
    <property type="match status" value="1"/>
</dbReference>
<evidence type="ECO:0000256" key="1">
    <source>
        <dbReference type="ARBA" id="ARBA00023015"/>
    </source>
</evidence>
<dbReference type="PROSITE" id="PS50949">
    <property type="entry name" value="HTH_GNTR"/>
    <property type="match status" value="1"/>
</dbReference>
<evidence type="ECO:0000259" key="4">
    <source>
        <dbReference type="PROSITE" id="PS50949"/>
    </source>
</evidence>
<gene>
    <name evidence="5" type="ORF">GBK04_00180</name>
</gene>
<dbReference type="CDD" id="cd07377">
    <property type="entry name" value="WHTH_GntR"/>
    <property type="match status" value="1"/>
</dbReference>
<dbReference type="Proteomes" id="UP000479293">
    <property type="component" value="Unassembled WGS sequence"/>
</dbReference>
<dbReference type="Pfam" id="PF00392">
    <property type="entry name" value="GntR"/>
    <property type="match status" value="1"/>
</dbReference>
<name>A0A7C9F6R5_9BACT</name>
<dbReference type="RefSeq" id="WP_152755794.1">
    <property type="nucleotide sequence ID" value="NZ_WHLY01000001.1"/>
</dbReference>
<evidence type="ECO:0000256" key="3">
    <source>
        <dbReference type="ARBA" id="ARBA00023163"/>
    </source>
</evidence>
<keyword evidence="6" id="KW-1185">Reference proteome</keyword>
<comment type="caution">
    <text evidence="5">The sequence shown here is derived from an EMBL/GenBank/DDBJ whole genome shotgun (WGS) entry which is preliminary data.</text>
</comment>
<dbReference type="PANTHER" id="PTHR38445:SF10">
    <property type="entry name" value="GNTR-FAMILY TRANSCRIPTIONAL REGULATOR"/>
    <property type="match status" value="1"/>
</dbReference>
<dbReference type="AlphaFoldDB" id="A0A7C9F6R5"/>
<dbReference type="Gene3D" id="1.10.10.10">
    <property type="entry name" value="Winged helix-like DNA-binding domain superfamily/Winged helix DNA-binding domain"/>
    <property type="match status" value="1"/>
</dbReference>
<evidence type="ECO:0000313" key="6">
    <source>
        <dbReference type="Proteomes" id="UP000479293"/>
    </source>
</evidence>
<organism evidence="5 6">
    <name type="scientific">Salmonirosea aquatica</name>
    <dbReference type="NCBI Taxonomy" id="2654236"/>
    <lineage>
        <taxon>Bacteria</taxon>
        <taxon>Pseudomonadati</taxon>
        <taxon>Bacteroidota</taxon>
        <taxon>Cytophagia</taxon>
        <taxon>Cytophagales</taxon>
        <taxon>Spirosomataceae</taxon>
        <taxon>Salmonirosea</taxon>
    </lineage>
</organism>
<dbReference type="GO" id="GO:0003677">
    <property type="term" value="F:DNA binding"/>
    <property type="evidence" value="ECO:0007669"/>
    <property type="project" value="UniProtKB-KW"/>
</dbReference>
<evidence type="ECO:0000256" key="2">
    <source>
        <dbReference type="ARBA" id="ARBA00023125"/>
    </source>
</evidence>
<dbReference type="PANTHER" id="PTHR38445">
    <property type="entry name" value="HTH-TYPE TRANSCRIPTIONAL REPRESSOR YTRA"/>
    <property type="match status" value="1"/>
</dbReference>
<keyword evidence="1" id="KW-0805">Transcription regulation</keyword>
<dbReference type="SUPFAM" id="SSF46785">
    <property type="entry name" value="Winged helix' DNA-binding domain"/>
    <property type="match status" value="1"/>
</dbReference>
<dbReference type="GO" id="GO:0003700">
    <property type="term" value="F:DNA-binding transcription factor activity"/>
    <property type="evidence" value="ECO:0007669"/>
    <property type="project" value="InterPro"/>
</dbReference>
<keyword evidence="3" id="KW-0804">Transcription</keyword>
<keyword evidence="2" id="KW-0238">DNA-binding</keyword>